<dbReference type="Proteomes" id="UP000031036">
    <property type="component" value="Unassembled WGS sequence"/>
</dbReference>
<dbReference type="OrthoDB" id="1735038at2759"/>
<evidence type="ECO:0000256" key="4">
    <source>
        <dbReference type="ARBA" id="ARBA00022801"/>
    </source>
</evidence>
<dbReference type="InterPro" id="IPR042269">
    <property type="entry name" value="Ser_carbopepase_S28_SKS"/>
</dbReference>
<name>A0A0B2UZD7_TOXCA</name>
<dbReference type="Pfam" id="PF05577">
    <property type="entry name" value="Peptidase_S28"/>
    <property type="match status" value="2"/>
</dbReference>
<reference evidence="6 7" key="1">
    <citation type="submission" date="2014-11" db="EMBL/GenBank/DDBJ databases">
        <title>Genetic blueprint of the zoonotic pathogen Toxocara canis.</title>
        <authorList>
            <person name="Zhu X.-Q."/>
            <person name="Korhonen P.K."/>
            <person name="Cai H."/>
            <person name="Young N.D."/>
            <person name="Nejsum P."/>
            <person name="von Samson-Himmelstjerna G."/>
            <person name="Boag P.R."/>
            <person name="Tan P."/>
            <person name="Li Q."/>
            <person name="Min J."/>
            <person name="Yang Y."/>
            <person name="Wang X."/>
            <person name="Fang X."/>
            <person name="Hall R.S."/>
            <person name="Hofmann A."/>
            <person name="Sternberg P.W."/>
            <person name="Jex A.R."/>
            <person name="Gasser R.B."/>
        </authorList>
    </citation>
    <scope>NUCLEOTIDE SEQUENCE [LARGE SCALE GENOMIC DNA]</scope>
    <source>
        <strain evidence="6">PN_DK_2014</strain>
    </source>
</reference>
<dbReference type="FunFam" id="1.20.120.980:FF:000003">
    <property type="entry name" value="Serine protease 16"/>
    <property type="match status" value="2"/>
</dbReference>
<keyword evidence="5" id="KW-0325">Glycoprotein</keyword>
<dbReference type="InterPro" id="IPR008758">
    <property type="entry name" value="Peptidase_S28"/>
</dbReference>
<sequence>SERGSFFQYCSSVLCCHDNVSVSVLAIVHLVYKHRMGDLRILLQCILFLATKDVAGFDARTNNRLPPYLMGRPFHGFRPSPVSREEAAKAQYVITNGTIEQPVDHFNASDNRKWTQYYYYNLNYYQPGGPIFLMLGGESPESGWWTVDTTLPFVKWAMKFHAAIYDIEHRFYGISRPFPTQSTENLKYLSSRQAIEDSAAFVKYINEQKGYTNPKWIVFGGSYSASLAAWFREKHPELVTAAVASSAPVLAKLDFHEYLTVVENSLRAYNISCANAVEQGFDAMAKLIWTPSGRANLSDTFKLEPRLNETQLRYKDIQYFFSVIYGNFQGAVQYSDDNVAGYRRGGNIRSVCAIMTNSSLTYLDRIQQVNIYMTEFFGQPFYSTFNDYDELIRVLQDETYDIYGEDAAFRSWIWQTCTEFGYFQSTDQGRNIFGSVTPDNLYIDMCIDAFGSAYKVQAIENSIHKTNKYYGGRAHFKGTNVVLINGNVDPWHALGLYSNIQPSVVPILIAGTAHCADMYADATDDLPSLTAARQTIEDNLNKWINGKAARKATNQMRKLVTKRKPFMSSLMNLQLKPFKEATSETEVVPSHIPKFFMGRPVRGFIGEPGVPSKIVDYPKDFIAGTITMPVDHFDATNTNTFQQRYWYNPQYYKPDGPQFLYIGGESTADIKWVTNPDVQIMSAARKFNAAVYLLEHRYYGESWPTPDQSTENMRFLSSKQALADLAQFIMTMNKQFYANPRWITFGGSYPGMLSAWFRQFYPELSVGALASSAPIEAKVDFYDYLIVVENSLRTYSPKCANNVKVAFDQLHNLSLTPDGRVQLSALFTLRPAWTTTSNVTYVDIQNFFMNMYGHFQSAVQYNNDNRGAYATGGGMRELCGFMMNDAKTPLQNLVDVNVYMTKFFNDGVFEYTDNNYQNYVNYLKDVNAKSSSRSWTYQTCTEFGFYQSTDIGDNIFGSPVPLNFFIDMCTDVFGARFTPQFVFNAVEETQKYYGGRDYFYGTNVLFTNGNIDPWCALSKYDGTGSVTTIMINGTAHCADTYPPREQDAPGLASARQLAEEKIAEWLAISRTDNAASSTLCSILMVAVFALFSII</sequence>
<dbReference type="SUPFAM" id="SSF53474">
    <property type="entry name" value="alpha/beta-Hydrolases"/>
    <property type="match status" value="3"/>
</dbReference>
<keyword evidence="2 6" id="KW-0645">Protease</keyword>
<keyword evidence="4" id="KW-0378">Hydrolase</keyword>
<evidence type="ECO:0000256" key="1">
    <source>
        <dbReference type="ARBA" id="ARBA00011079"/>
    </source>
</evidence>
<evidence type="ECO:0000256" key="5">
    <source>
        <dbReference type="ARBA" id="ARBA00023180"/>
    </source>
</evidence>
<dbReference type="PANTHER" id="PTHR11010">
    <property type="entry name" value="PROTEASE S28 PRO-X CARBOXYPEPTIDASE-RELATED"/>
    <property type="match status" value="1"/>
</dbReference>
<dbReference type="Gene3D" id="3.40.50.1820">
    <property type="entry name" value="alpha/beta hydrolase"/>
    <property type="match status" value="2"/>
</dbReference>
<dbReference type="Gene3D" id="1.20.120.980">
    <property type="entry name" value="Serine carboxypeptidase S28, SKS domain"/>
    <property type="match status" value="2"/>
</dbReference>
<keyword evidence="3" id="KW-0732">Signal</keyword>
<protein>
    <submittedName>
        <fullName evidence="6">Putative serine protease K12H4.7</fullName>
    </submittedName>
</protein>
<evidence type="ECO:0000313" key="7">
    <source>
        <dbReference type="Proteomes" id="UP000031036"/>
    </source>
</evidence>
<organism evidence="6 7">
    <name type="scientific">Toxocara canis</name>
    <name type="common">Canine roundworm</name>
    <dbReference type="NCBI Taxonomy" id="6265"/>
    <lineage>
        <taxon>Eukaryota</taxon>
        <taxon>Metazoa</taxon>
        <taxon>Ecdysozoa</taxon>
        <taxon>Nematoda</taxon>
        <taxon>Chromadorea</taxon>
        <taxon>Rhabditida</taxon>
        <taxon>Spirurina</taxon>
        <taxon>Ascaridomorpha</taxon>
        <taxon>Ascaridoidea</taxon>
        <taxon>Toxocaridae</taxon>
        <taxon>Toxocara</taxon>
    </lineage>
</organism>
<dbReference type="GO" id="GO:0070008">
    <property type="term" value="F:serine-type exopeptidase activity"/>
    <property type="evidence" value="ECO:0007669"/>
    <property type="project" value="InterPro"/>
</dbReference>
<dbReference type="EMBL" id="JPKZ01002896">
    <property type="protein sequence ID" value="KHN74579.1"/>
    <property type="molecule type" value="Genomic_DNA"/>
</dbReference>
<dbReference type="PANTHER" id="PTHR11010:SF105">
    <property type="entry name" value="PEPTIDASE S28-RELATED"/>
    <property type="match status" value="1"/>
</dbReference>
<comment type="similarity">
    <text evidence="1">Belongs to the peptidase S28 family.</text>
</comment>
<keyword evidence="7" id="KW-1185">Reference proteome</keyword>
<evidence type="ECO:0000256" key="3">
    <source>
        <dbReference type="ARBA" id="ARBA00022729"/>
    </source>
</evidence>
<feature type="non-terminal residue" evidence="6">
    <location>
        <position position="1"/>
    </location>
</feature>
<evidence type="ECO:0000256" key="2">
    <source>
        <dbReference type="ARBA" id="ARBA00022670"/>
    </source>
</evidence>
<gene>
    <name evidence="6" type="primary">K12H4.7</name>
    <name evidence="6" type="ORF">Tcan_08759</name>
</gene>
<accession>A0A0B2UZD7</accession>
<evidence type="ECO:0000313" key="6">
    <source>
        <dbReference type="EMBL" id="KHN74579.1"/>
    </source>
</evidence>
<dbReference type="GO" id="GO:0006508">
    <property type="term" value="P:proteolysis"/>
    <property type="evidence" value="ECO:0007669"/>
    <property type="project" value="UniProtKB-KW"/>
</dbReference>
<dbReference type="GO" id="GO:0008239">
    <property type="term" value="F:dipeptidyl-peptidase activity"/>
    <property type="evidence" value="ECO:0007669"/>
    <property type="project" value="TreeGrafter"/>
</dbReference>
<dbReference type="OMA" id="PSVVWYL"/>
<dbReference type="InterPro" id="IPR029058">
    <property type="entry name" value="AB_hydrolase_fold"/>
</dbReference>
<comment type="caution">
    <text evidence="6">The sequence shown here is derived from an EMBL/GenBank/DDBJ whole genome shotgun (WGS) entry which is preliminary data.</text>
</comment>
<dbReference type="AlphaFoldDB" id="A0A0B2UZD7"/>
<proteinExistence type="inferred from homology"/>